<name>A0ABU8TFE4_9HYPH</name>
<accession>A0ABU8TFE4</accession>
<dbReference type="Pfam" id="PF10115">
    <property type="entry name" value="HlyU"/>
    <property type="match status" value="1"/>
</dbReference>
<dbReference type="Proteomes" id="UP001385499">
    <property type="component" value="Unassembled WGS sequence"/>
</dbReference>
<sequence length="95" mass="10554">MLGKLFKGLFGSSNETIKSTASAAVLYDGYEIISDPRQIGGQWQIAGRIEKEDAGERKVHMFIRADTLPNADEASEHMVRKAKLLIDQQGSKIFE</sequence>
<keyword evidence="2" id="KW-1185">Reference proteome</keyword>
<organism evidence="1 2">
    <name type="scientific">Roseibium algae</name>
    <dbReference type="NCBI Taxonomy" id="3123038"/>
    <lineage>
        <taxon>Bacteria</taxon>
        <taxon>Pseudomonadati</taxon>
        <taxon>Pseudomonadota</taxon>
        <taxon>Alphaproteobacteria</taxon>
        <taxon>Hyphomicrobiales</taxon>
        <taxon>Stappiaceae</taxon>
        <taxon>Roseibium</taxon>
    </lineage>
</organism>
<dbReference type="InterPro" id="IPR018772">
    <property type="entry name" value="Transcription_activator_HlyU"/>
</dbReference>
<gene>
    <name evidence="1" type="ORF">V6575_01055</name>
</gene>
<proteinExistence type="predicted"/>
<reference evidence="1 2" key="1">
    <citation type="submission" date="2024-02" db="EMBL/GenBank/DDBJ databases">
        <title>Roseibium algae sp. nov., isolated from marine alga (Grateloupia sp.), showing potential in myo-inositol conversion.</title>
        <authorList>
            <person name="Wang Y."/>
        </authorList>
    </citation>
    <scope>NUCLEOTIDE SEQUENCE [LARGE SCALE GENOMIC DNA]</scope>
    <source>
        <strain evidence="1 2">H3510</strain>
    </source>
</reference>
<evidence type="ECO:0000313" key="2">
    <source>
        <dbReference type="Proteomes" id="UP001385499"/>
    </source>
</evidence>
<comment type="caution">
    <text evidence="1">The sequence shown here is derived from an EMBL/GenBank/DDBJ whole genome shotgun (WGS) entry which is preliminary data.</text>
</comment>
<protein>
    <submittedName>
        <fullName evidence="1">HlyU family transcriptional regulator</fullName>
    </submittedName>
</protein>
<evidence type="ECO:0000313" key="1">
    <source>
        <dbReference type="EMBL" id="MEJ8472662.1"/>
    </source>
</evidence>
<dbReference type="RefSeq" id="WP_340272136.1">
    <property type="nucleotide sequence ID" value="NZ_JBAKIA010000001.1"/>
</dbReference>
<dbReference type="EMBL" id="JBAKIA010000001">
    <property type="protein sequence ID" value="MEJ8472662.1"/>
    <property type="molecule type" value="Genomic_DNA"/>
</dbReference>